<feature type="compositionally biased region" description="Polar residues" evidence="7">
    <location>
        <begin position="1079"/>
        <end position="1107"/>
    </location>
</feature>
<proteinExistence type="inferred from homology"/>
<keyword evidence="12" id="KW-1185">Reference proteome</keyword>
<feature type="domain" description="Disease resistance R13L4/SHOC-2-like LRR" evidence="10">
    <location>
        <begin position="517"/>
        <end position="851"/>
    </location>
</feature>
<name>A0AAE1R351_9SOLA</name>
<keyword evidence="4" id="KW-0547">Nucleotide-binding</keyword>
<evidence type="ECO:0000313" key="11">
    <source>
        <dbReference type="EMBL" id="KAK4344370.1"/>
    </source>
</evidence>
<accession>A0AAE1R351</accession>
<comment type="caution">
    <text evidence="11">The sequence shown here is derived from an EMBL/GenBank/DDBJ whole genome shotgun (WGS) entry which is preliminary data.</text>
</comment>
<dbReference type="SUPFAM" id="SSF52058">
    <property type="entry name" value="L domain-like"/>
    <property type="match status" value="1"/>
</dbReference>
<dbReference type="PANTHER" id="PTHR15140:SF29">
    <property type="entry name" value="LATE BLIGHT RESISTANCE PROTEIN R1-A-LIKE"/>
    <property type="match status" value="1"/>
</dbReference>
<dbReference type="Pfam" id="PF00931">
    <property type="entry name" value="NB-ARC"/>
    <property type="match status" value="1"/>
</dbReference>
<evidence type="ECO:0000256" key="2">
    <source>
        <dbReference type="ARBA" id="ARBA00022614"/>
    </source>
</evidence>
<dbReference type="Pfam" id="PF23598">
    <property type="entry name" value="LRR_14"/>
    <property type="match status" value="1"/>
</dbReference>
<protein>
    <submittedName>
        <fullName evidence="11">Uncharacterized protein</fullName>
    </submittedName>
</protein>
<evidence type="ECO:0000256" key="5">
    <source>
        <dbReference type="ARBA" id="ARBA00022821"/>
    </source>
</evidence>
<dbReference type="InterPro" id="IPR036388">
    <property type="entry name" value="WH-like_DNA-bd_sf"/>
</dbReference>
<dbReference type="GO" id="GO:0043531">
    <property type="term" value="F:ADP binding"/>
    <property type="evidence" value="ECO:0007669"/>
    <property type="project" value="InterPro"/>
</dbReference>
<dbReference type="EMBL" id="JAVYJV010000020">
    <property type="protein sequence ID" value="KAK4344370.1"/>
    <property type="molecule type" value="Genomic_DNA"/>
</dbReference>
<dbReference type="PRINTS" id="PR00364">
    <property type="entry name" value="DISEASERSIST"/>
</dbReference>
<dbReference type="InterPro" id="IPR038005">
    <property type="entry name" value="RX-like_CC"/>
</dbReference>
<feature type="region of interest" description="Disordered" evidence="7">
    <location>
        <begin position="1049"/>
        <end position="1118"/>
    </location>
</feature>
<comment type="similarity">
    <text evidence="1">Belongs to the disease resistance NB-LRR family.</text>
</comment>
<dbReference type="Gene3D" id="1.20.5.4130">
    <property type="match status" value="1"/>
</dbReference>
<evidence type="ECO:0000259" key="9">
    <source>
        <dbReference type="Pfam" id="PF23559"/>
    </source>
</evidence>
<dbReference type="Gene3D" id="1.10.8.430">
    <property type="entry name" value="Helical domain of apoptotic protease-activating factors"/>
    <property type="match status" value="1"/>
</dbReference>
<dbReference type="InterPro" id="IPR002182">
    <property type="entry name" value="NB-ARC"/>
</dbReference>
<dbReference type="InterPro" id="IPR042197">
    <property type="entry name" value="Apaf_helical"/>
</dbReference>
<evidence type="ECO:0000259" key="8">
    <source>
        <dbReference type="Pfam" id="PF00931"/>
    </source>
</evidence>
<keyword evidence="3" id="KW-0677">Repeat</keyword>
<dbReference type="Gene3D" id="3.80.10.10">
    <property type="entry name" value="Ribonuclease Inhibitor"/>
    <property type="match status" value="2"/>
</dbReference>
<evidence type="ECO:0000313" key="12">
    <source>
        <dbReference type="Proteomes" id="UP001291623"/>
    </source>
</evidence>
<dbReference type="GO" id="GO:0051607">
    <property type="term" value="P:defense response to virus"/>
    <property type="evidence" value="ECO:0007669"/>
    <property type="project" value="UniProtKB-ARBA"/>
</dbReference>
<keyword evidence="6" id="KW-0067">ATP-binding</keyword>
<evidence type="ECO:0000256" key="4">
    <source>
        <dbReference type="ARBA" id="ARBA00022741"/>
    </source>
</evidence>
<evidence type="ECO:0000256" key="7">
    <source>
        <dbReference type="SAM" id="MobiDB-lite"/>
    </source>
</evidence>
<dbReference type="PANTHER" id="PTHR15140">
    <property type="entry name" value="TUBULIN-SPECIFIC CHAPERONE E"/>
    <property type="match status" value="1"/>
</dbReference>
<gene>
    <name evidence="11" type="ORF">RND71_037464</name>
</gene>
<dbReference type="InterPro" id="IPR055414">
    <property type="entry name" value="LRR_R13L4/SHOC2-like"/>
</dbReference>
<dbReference type="InterPro" id="IPR032675">
    <property type="entry name" value="LRR_dom_sf"/>
</dbReference>
<keyword evidence="5" id="KW-0611">Plant defense</keyword>
<feature type="domain" description="Disease resistance protein winged helix" evidence="9">
    <location>
        <begin position="393"/>
        <end position="463"/>
    </location>
</feature>
<evidence type="ECO:0000256" key="3">
    <source>
        <dbReference type="ARBA" id="ARBA00022737"/>
    </source>
</evidence>
<organism evidence="11 12">
    <name type="scientific">Anisodus tanguticus</name>
    <dbReference type="NCBI Taxonomy" id="243964"/>
    <lineage>
        <taxon>Eukaryota</taxon>
        <taxon>Viridiplantae</taxon>
        <taxon>Streptophyta</taxon>
        <taxon>Embryophyta</taxon>
        <taxon>Tracheophyta</taxon>
        <taxon>Spermatophyta</taxon>
        <taxon>Magnoliopsida</taxon>
        <taxon>eudicotyledons</taxon>
        <taxon>Gunneridae</taxon>
        <taxon>Pentapetalae</taxon>
        <taxon>asterids</taxon>
        <taxon>lamiids</taxon>
        <taxon>Solanales</taxon>
        <taxon>Solanaceae</taxon>
        <taxon>Solanoideae</taxon>
        <taxon>Hyoscyameae</taxon>
        <taxon>Anisodus</taxon>
    </lineage>
</organism>
<dbReference type="FunFam" id="1.10.10.10:FF:000322">
    <property type="entry name" value="Probable disease resistance protein At1g63360"/>
    <property type="match status" value="1"/>
</dbReference>
<feature type="domain" description="NB-ARC" evidence="8">
    <location>
        <begin position="146"/>
        <end position="308"/>
    </location>
</feature>
<evidence type="ECO:0000256" key="6">
    <source>
        <dbReference type="ARBA" id="ARBA00022840"/>
    </source>
</evidence>
<dbReference type="CDD" id="cd14798">
    <property type="entry name" value="RX-CC_like"/>
    <property type="match status" value="1"/>
</dbReference>
<sequence length="1151" mass="131629">MAYAAITCLMRTIRQSMELTGYNFQPLYEKLESLRAILEKPWKATDDLETLTIVEAEIAELAYKTEDMVCSESTKNYLAKNKIRLRRDFWELRSSLKQEIRNIDSGMNKWMEIQTISKDPEEGHNSTHDKKKLYNDPENVMVGHENAFEMILRELVSREKKREVVSIIGMGGIGKTTLATKLYNDPFIMSHFDIRAKTTVSQEYCARNVLLGLLSSTSDESYDQLADRLQKHLKGKRYLVVIDDIWTTEAWDDIKLCFPDCNRGSRILMTTRNMEVAEYAGSGKLSYHMRLMNFDESWSLLYKKVFLNECFPPEFEQLGKQIALKCGGLPLTIVVIAGLLSKIGKTLDEWQSVAKNVSSVVSTDLEAQCMRVLALSYHHLPCHLKPCFLYFAIFKEDELISVDELAELWAGEGFLKVEEMENIEEVAEKCLKELKDRSLIFIHRLRFDGKVESYEMHDVTRELCLREAQNLNFVNILGGKSDQKRCVQSMQCSSKSRGRISIHNKKELVRCRNCEAHSITIMFAGSQSFMPGFPFKFVRVLDLASVSWPTFPRKILSLIHLRYLALCFYPRLEHNLRYKEEVPSSIIHIPPSISSLCYLQTFILKRPFSYGRQYPFMLPSEILTMPQLRHLRLDWNCLRYHAHTEKSLVLKKLQCITGLNPGNCTRSFFRLFPNLKKLRIRGVKDDFRSRKDLYNFSYLDQLEELEFDLSNPCSANRPESITPSGFPLETPTAFSPHGYNLCCLHVFLPLLLLPPPDAFPQNLKNLTLRGEFFLPWEDLSIVGKLPKLESLKLSRNPCNGNEWEVTEEGFPHLKFLQLIYLNEIRYWRAGSDHFPCLERLHLKECLSLDSIPQDFADITTLKLIDISYCPKSVENSAMQIQQDMQDNYGRSIEVHIHDSFLIRGLFYIIRHWRAGSDHFPCLEQLFLQYCWNLDSIPQDFADITPLTLIDINKCPESVGNSAKQIQQDIQDNYGGSIDVHIRDTLVVTTGRQLAKSLELQSLNDLGFSKRYVRCLMVYCQGQCRTYLSGSQALQQQMIQQLLQDMNANTGGGGNASREGLAFGNNGSVATASHGPGSSVGPTPSRSNSLKSASNCEPSASAGNSGFSQKAPDLPPSMHVSDEMVPYMSHEFTENGFFSSDLENNMSYGWKA</sequence>
<dbReference type="Gene3D" id="1.10.10.10">
    <property type="entry name" value="Winged helix-like DNA-binding domain superfamily/Winged helix DNA-binding domain"/>
    <property type="match status" value="1"/>
</dbReference>
<dbReference type="FunFam" id="3.40.50.300:FF:001091">
    <property type="entry name" value="Probable disease resistance protein At1g61300"/>
    <property type="match status" value="1"/>
</dbReference>
<dbReference type="Gene3D" id="3.40.50.300">
    <property type="entry name" value="P-loop containing nucleotide triphosphate hydrolases"/>
    <property type="match status" value="1"/>
</dbReference>
<dbReference type="InterPro" id="IPR058922">
    <property type="entry name" value="WHD_DRP"/>
</dbReference>
<reference evidence="11" key="1">
    <citation type="submission" date="2023-12" db="EMBL/GenBank/DDBJ databases">
        <title>Genome assembly of Anisodus tanguticus.</title>
        <authorList>
            <person name="Wang Y.-J."/>
        </authorList>
    </citation>
    <scope>NUCLEOTIDE SEQUENCE</scope>
    <source>
        <strain evidence="11">KB-2021</strain>
        <tissue evidence="11">Leaf</tissue>
    </source>
</reference>
<dbReference type="Proteomes" id="UP001291623">
    <property type="component" value="Unassembled WGS sequence"/>
</dbReference>
<dbReference type="GO" id="GO:0005524">
    <property type="term" value="F:ATP binding"/>
    <property type="evidence" value="ECO:0007669"/>
    <property type="project" value="UniProtKB-KW"/>
</dbReference>
<keyword evidence="2" id="KW-0433">Leucine-rich repeat</keyword>
<dbReference type="SUPFAM" id="SSF52540">
    <property type="entry name" value="P-loop containing nucleoside triphosphate hydrolases"/>
    <property type="match status" value="1"/>
</dbReference>
<evidence type="ECO:0000256" key="1">
    <source>
        <dbReference type="ARBA" id="ARBA00008894"/>
    </source>
</evidence>
<dbReference type="InterPro" id="IPR027417">
    <property type="entry name" value="P-loop_NTPase"/>
</dbReference>
<dbReference type="Pfam" id="PF23559">
    <property type="entry name" value="WHD_DRP"/>
    <property type="match status" value="1"/>
</dbReference>
<dbReference type="AlphaFoldDB" id="A0AAE1R351"/>
<evidence type="ECO:0000259" key="10">
    <source>
        <dbReference type="Pfam" id="PF23598"/>
    </source>
</evidence>